<keyword evidence="2 4" id="KW-0807">Transducer</keyword>
<dbReference type="AlphaFoldDB" id="A0A6H1UFT5"/>
<reference evidence="8 9" key="1">
    <citation type="submission" date="2020-04" db="EMBL/GenBank/DDBJ databases">
        <title>Ferrimonas sp. S7 isolated from sea water.</title>
        <authorList>
            <person name="Bae S.S."/>
            <person name="Baek K."/>
        </authorList>
    </citation>
    <scope>NUCLEOTIDE SEQUENCE [LARGE SCALE GENOMIC DNA]</scope>
    <source>
        <strain evidence="8 9">S7</strain>
    </source>
</reference>
<dbReference type="EMBL" id="CP051180">
    <property type="protein sequence ID" value="QIZ77967.1"/>
    <property type="molecule type" value="Genomic_DNA"/>
</dbReference>
<dbReference type="PANTHER" id="PTHR32089:SF120">
    <property type="entry name" value="METHYL-ACCEPTING CHEMOTAXIS PROTEIN TLPQ"/>
    <property type="match status" value="1"/>
</dbReference>
<dbReference type="GO" id="GO:0007165">
    <property type="term" value="P:signal transduction"/>
    <property type="evidence" value="ECO:0007669"/>
    <property type="project" value="UniProtKB-KW"/>
</dbReference>
<evidence type="ECO:0000256" key="4">
    <source>
        <dbReference type="PROSITE-ProRule" id="PRU00284"/>
    </source>
</evidence>
<keyword evidence="5" id="KW-0812">Transmembrane</keyword>
<protein>
    <submittedName>
        <fullName evidence="8">Methyl-accepting chemotaxis protein</fullName>
    </submittedName>
</protein>
<evidence type="ECO:0000256" key="1">
    <source>
        <dbReference type="ARBA" id="ARBA00004370"/>
    </source>
</evidence>
<feature type="domain" description="HAMP" evidence="7">
    <location>
        <begin position="345"/>
        <end position="397"/>
    </location>
</feature>
<feature type="transmembrane region" description="Helical" evidence="5">
    <location>
        <begin position="17"/>
        <end position="40"/>
    </location>
</feature>
<dbReference type="InterPro" id="IPR003660">
    <property type="entry name" value="HAMP_dom"/>
</dbReference>
<dbReference type="Pfam" id="PF00015">
    <property type="entry name" value="MCPsignal"/>
    <property type="match status" value="1"/>
</dbReference>
<accession>A0A6H1UFT5</accession>
<feature type="domain" description="Methyl-accepting transducer" evidence="6">
    <location>
        <begin position="402"/>
        <end position="638"/>
    </location>
</feature>
<dbReference type="Gene3D" id="1.10.287.950">
    <property type="entry name" value="Methyl-accepting chemotaxis protein"/>
    <property type="match status" value="1"/>
</dbReference>
<dbReference type="InterPro" id="IPR004089">
    <property type="entry name" value="MCPsignal_dom"/>
</dbReference>
<evidence type="ECO:0000313" key="9">
    <source>
        <dbReference type="Proteomes" id="UP000501602"/>
    </source>
</evidence>
<keyword evidence="9" id="KW-1185">Reference proteome</keyword>
<dbReference type="GO" id="GO:0006935">
    <property type="term" value="P:chemotaxis"/>
    <property type="evidence" value="ECO:0007669"/>
    <property type="project" value="UniProtKB-ARBA"/>
</dbReference>
<comment type="subcellular location">
    <subcellularLocation>
        <location evidence="1">Membrane</location>
    </subcellularLocation>
</comment>
<dbReference type="RefSeq" id="WP_168661470.1">
    <property type="nucleotide sequence ID" value="NZ_CP051180.1"/>
</dbReference>
<dbReference type="SMART" id="SM00283">
    <property type="entry name" value="MA"/>
    <property type="match status" value="1"/>
</dbReference>
<dbReference type="PROSITE" id="PS50111">
    <property type="entry name" value="CHEMOTAXIS_TRANSDUC_2"/>
    <property type="match status" value="1"/>
</dbReference>
<keyword evidence="5" id="KW-0472">Membrane</keyword>
<gene>
    <name evidence="8" type="ORF">HER31_14325</name>
</gene>
<feature type="transmembrane region" description="Helical" evidence="5">
    <location>
        <begin position="325"/>
        <end position="345"/>
    </location>
</feature>
<evidence type="ECO:0000313" key="8">
    <source>
        <dbReference type="EMBL" id="QIZ77967.1"/>
    </source>
</evidence>
<evidence type="ECO:0000259" key="6">
    <source>
        <dbReference type="PROSITE" id="PS50111"/>
    </source>
</evidence>
<dbReference type="GO" id="GO:0016020">
    <property type="term" value="C:membrane"/>
    <property type="evidence" value="ECO:0007669"/>
    <property type="project" value="UniProtKB-SubCell"/>
</dbReference>
<dbReference type="KEGG" id="fes:HER31_14325"/>
<evidence type="ECO:0000256" key="5">
    <source>
        <dbReference type="SAM" id="Phobius"/>
    </source>
</evidence>
<dbReference type="PANTHER" id="PTHR32089">
    <property type="entry name" value="METHYL-ACCEPTING CHEMOTAXIS PROTEIN MCPB"/>
    <property type="match status" value="1"/>
</dbReference>
<dbReference type="CDD" id="cd06225">
    <property type="entry name" value="HAMP"/>
    <property type="match status" value="1"/>
</dbReference>
<name>A0A6H1UFT5_9GAMM</name>
<organism evidence="8 9">
    <name type="scientific">Ferrimonas lipolytica</name>
    <dbReference type="NCBI Taxonomy" id="2724191"/>
    <lineage>
        <taxon>Bacteria</taxon>
        <taxon>Pseudomonadati</taxon>
        <taxon>Pseudomonadota</taxon>
        <taxon>Gammaproteobacteria</taxon>
        <taxon>Alteromonadales</taxon>
        <taxon>Ferrimonadaceae</taxon>
        <taxon>Ferrimonas</taxon>
    </lineage>
</organism>
<evidence type="ECO:0000256" key="3">
    <source>
        <dbReference type="ARBA" id="ARBA00029447"/>
    </source>
</evidence>
<comment type="similarity">
    <text evidence="3">Belongs to the methyl-accepting chemotaxis (MCP) protein family.</text>
</comment>
<evidence type="ECO:0000259" key="7">
    <source>
        <dbReference type="PROSITE" id="PS50885"/>
    </source>
</evidence>
<sequence>MLANINFIRRFTVIQRVVYSTILQVIILSALLCSAFYALFQLEHQNRQLGQQVLPLATGASNSERSILQLDQRLRHAINSHNSKQFSQRLNAFLLTESIAKQSLQQLQSLSQSEPQLAAAVEPLLTQTQHASEQMQLLLRLVETKLKLSASINDSLGYLLYSIGAARDEMTRLVPLLFADIVDADMAYNSFIADAASVMTAQMFLMSTNNVDQAQQQIKQLTLLVSRMEFQYQALLRANPELAQFPSLLMPLETLSTAIKGDGSFQQQLQRVELDTTIASQRDTMTPLLDQISTDIATVVQLAEQQIKQTEQHTAAKIDSSMQQLLLLAGLCILLLVAMLVNLLATLKRSLTTLTCGIKAIAHGDFSQQIDTNLPAEFARLATWLNQASTSNRNLMASLRQGGRELDQAATVSSQITELQRQQLNNQSTKTTQIAIAVQQLNCSMQSIIDDCAATVAQNQLNADLIEQGQSALSHTSTHFESLSHHLNENQLCMDQLEQQVMEIGAVAEVITSIAQRTNLLALNAAIEAARAGTQGRGFAVVAAEVRELAKQTGLQTDSIETMLAGLHQAASKARNSTTVCRQEMDKTTQLRQHLADANQQIHNSIDEVKNRTETIATATQIQTEHCHQINQNITHLAEQSSQRQQQLDELSVQSNQVAAIATEQRQKLRNFVV</sequence>
<proteinExistence type="inferred from homology"/>
<dbReference type="Proteomes" id="UP000501602">
    <property type="component" value="Chromosome"/>
</dbReference>
<dbReference type="SUPFAM" id="SSF58104">
    <property type="entry name" value="Methyl-accepting chemotaxis protein (MCP) signaling domain"/>
    <property type="match status" value="1"/>
</dbReference>
<keyword evidence="5" id="KW-1133">Transmembrane helix</keyword>
<dbReference type="PROSITE" id="PS50885">
    <property type="entry name" value="HAMP"/>
    <property type="match status" value="1"/>
</dbReference>
<evidence type="ECO:0000256" key="2">
    <source>
        <dbReference type="ARBA" id="ARBA00023224"/>
    </source>
</evidence>